<sequence>MSGRYRDLAVVLRTWPLGERDRLALLLTREHGKVRATVRGARAARSRLRGIVQPSAVLDVECWRGRELDGVAQAQLVAANLAGRGDLDPDTVGWCYELLDLADGLSEDGHGDDALFALLARGLGLLVEAPSRELFAALTLRAVQLAGFGPSLDRCGSCGAEGELTRIDPASQQARCDACGGVAIGVPAMRAARLVLEGRTRDGLRAVDAVAARRFEELATRIAEAVLGRRLRGLAHVAPEPRPSRPVAP</sequence>
<dbReference type="HAMAP" id="MF_00201">
    <property type="entry name" value="RecO"/>
    <property type="match status" value="1"/>
</dbReference>
<evidence type="ECO:0000256" key="4">
    <source>
        <dbReference type="ARBA" id="ARBA00022763"/>
    </source>
</evidence>
<protein>
    <recommendedName>
        <fullName evidence="3 8">DNA repair protein RecO</fullName>
    </recommendedName>
    <alternativeName>
        <fullName evidence="7 8">Recombination protein O</fullName>
    </alternativeName>
</protein>
<dbReference type="GO" id="GO:0043590">
    <property type="term" value="C:bacterial nucleoid"/>
    <property type="evidence" value="ECO:0007669"/>
    <property type="project" value="TreeGrafter"/>
</dbReference>
<evidence type="ECO:0000256" key="1">
    <source>
        <dbReference type="ARBA" id="ARBA00003065"/>
    </source>
</evidence>
<dbReference type="SUPFAM" id="SSF57863">
    <property type="entry name" value="ArfGap/RecO-like zinc finger"/>
    <property type="match status" value="1"/>
</dbReference>
<dbReference type="InterPro" id="IPR012340">
    <property type="entry name" value="NA-bd_OB-fold"/>
</dbReference>
<dbReference type="InterPro" id="IPR037278">
    <property type="entry name" value="ARFGAP/RecO"/>
</dbReference>
<dbReference type="Gene3D" id="6.20.220.20">
    <property type="entry name" value="Recombination protein O, zinc-binding domain"/>
    <property type="match status" value="1"/>
</dbReference>
<evidence type="ECO:0000256" key="6">
    <source>
        <dbReference type="ARBA" id="ARBA00023204"/>
    </source>
</evidence>
<evidence type="ECO:0000256" key="3">
    <source>
        <dbReference type="ARBA" id="ARBA00021310"/>
    </source>
</evidence>
<reference evidence="10 11" key="1">
    <citation type="journal article" date="2009" name="Stand. Genomic Sci.">
        <title>Complete genome sequence of Acidimicrobium ferrooxidans type strain (ICP).</title>
        <authorList>
            <person name="Clum A."/>
            <person name="Nolan M."/>
            <person name="Lang E."/>
            <person name="Glavina Del Rio T."/>
            <person name="Tice H."/>
            <person name="Copeland A."/>
            <person name="Cheng J.F."/>
            <person name="Lucas S."/>
            <person name="Chen F."/>
            <person name="Bruce D."/>
            <person name="Goodwin L."/>
            <person name="Pitluck S."/>
            <person name="Ivanova N."/>
            <person name="Mavrommatis K."/>
            <person name="Mikhailova N."/>
            <person name="Pati A."/>
            <person name="Chen A."/>
            <person name="Palaniappan K."/>
            <person name="Goker M."/>
            <person name="Spring S."/>
            <person name="Land M."/>
            <person name="Hauser L."/>
            <person name="Chang Y.J."/>
            <person name="Jeffries C.C."/>
            <person name="Chain P."/>
            <person name="Bristow J."/>
            <person name="Eisen J.A."/>
            <person name="Markowitz V."/>
            <person name="Hugenholtz P."/>
            <person name="Kyrpides N.C."/>
            <person name="Klenk H.P."/>
            <person name="Lapidus A."/>
        </authorList>
    </citation>
    <scope>NUCLEOTIDE SEQUENCE [LARGE SCALE GENOMIC DNA]</scope>
    <source>
        <strain evidence="11">DSM 10331 / JCM 15462 / NBRC 103882 / ICP</strain>
    </source>
</reference>
<dbReference type="NCBIfam" id="TIGR00613">
    <property type="entry name" value="reco"/>
    <property type="match status" value="1"/>
</dbReference>
<keyword evidence="4 8" id="KW-0227">DNA damage</keyword>
<evidence type="ECO:0000256" key="7">
    <source>
        <dbReference type="ARBA" id="ARBA00033409"/>
    </source>
</evidence>
<keyword evidence="6 8" id="KW-0234">DNA repair</keyword>
<comment type="similarity">
    <text evidence="2 8">Belongs to the RecO family.</text>
</comment>
<comment type="function">
    <text evidence="1 8">Involved in DNA repair and RecF pathway recombination.</text>
</comment>
<dbReference type="Pfam" id="PF02565">
    <property type="entry name" value="RecO_C"/>
    <property type="match status" value="1"/>
</dbReference>
<keyword evidence="5 8" id="KW-0233">DNA recombination</keyword>
<dbReference type="GO" id="GO:0006302">
    <property type="term" value="P:double-strand break repair"/>
    <property type="evidence" value="ECO:0007669"/>
    <property type="project" value="TreeGrafter"/>
</dbReference>
<dbReference type="Proteomes" id="UP000000771">
    <property type="component" value="Chromosome"/>
</dbReference>
<dbReference type="InterPro" id="IPR003717">
    <property type="entry name" value="RecO"/>
</dbReference>
<name>C7LZN7_ACIFD</name>
<gene>
    <name evidence="8" type="primary">recO</name>
    <name evidence="10" type="ordered locus">Afer_1264</name>
</gene>
<evidence type="ECO:0000313" key="10">
    <source>
        <dbReference type="EMBL" id="ACU54195.1"/>
    </source>
</evidence>
<proteinExistence type="inferred from homology"/>
<evidence type="ECO:0000313" key="11">
    <source>
        <dbReference type="Proteomes" id="UP000000771"/>
    </source>
</evidence>
<dbReference type="eggNOG" id="COG1381">
    <property type="taxonomic scope" value="Bacteria"/>
</dbReference>
<evidence type="ECO:0000256" key="5">
    <source>
        <dbReference type="ARBA" id="ARBA00023172"/>
    </source>
</evidence>
<dbReference type="EMBL" id="CP001631">
    <property type="protein sequence ID" value="ACU54195.1"/>
    <property type="molecule type" value="Genomic_DNA"/>
</dbReference>
<evidence type="ECO:0000259" key="9">
    <source>
        <dbReference type="Pfam" id="PF11967"/>
    </source>
</evidence>
<organism evidence="10 11">
    <name type="scientific">Acidimicrobium ferrooxidans (strain DSM 10331 / JCM 15462 / NBRC 103882 / ICP)</name>
    <dbReference type="NCBI Taxonomy" id="525909"/>
    <lineage>
        <taxon>Bacteria</taxon>
        <taxon>Bacillati</taxon>
        <taxon>Actinomycetota</taxon>
        <taxon>Acidimicrobiia</taxon>
        <taxon>Acidimicrobiales</taxon>
        <taxon>Acidimicrobiaceae</taxon>
        <taxon>Acidimicrobium</taxon>
    </lineage>
</organism>
<dbReference type="Gene3D" id="1.20.1440.120">
    <property type="entry name" value="Recombination protein O, C-terminal domain"/>
    <property type="match status" value="1"/>
</dbReference>
<evidence type="ECO:0000256" key="2">
    <source>
        <dbReference type="ARBA" id="ARBA00007452"/>
    </source>
</evidence>
<dbReference type="KEGG" id="afo:Afer_1264"/>
<dbReference type="GO" id="GO:0006310">
    <property type="term" value="P:DNA recombination"/>
    <property type="evidence" value="ECO:0007669"/>
    <property type="project" value="UniProtKB-UniRule"/>
</dbReference>
<feature type="domain" description="DNA replication/recombination mediator RecO N-terminal" evidence="9">
    <location>
        <begin position="1"/>
        <end position="78"/>
    </location>
</feature>
<dbReference type="PANTHER" id="PTHR33991:SF1">
    <property type="entry name" value="DNA REPAIR PROTEIN RECO"/>
    <property type="match status" value="1"/>
</dbReference>
<dbReference type="HOGENOM" id="CLU_066632_1_1_11"/>
<dbReference type="InterPro" id="IPR042242">
    <property type="entry name" value="RecO_C"/>
</dbReference>
<evidence type="ECO:0000256" key="8">
    <source>
        <dbReference type="HAMAP-Rule" id="MF_00201"/>
    </source>
</evidence>
<dbReference type="SUPFAM" id="SSF50249">
    <property type="entry name" value="Nucleic acid-binding proteins"/>
    <property type="match status" value="1"/>
</dbReference>
<keyword evidence="11" id="KW-1185">Reference proteome</keyword>
<dbReference type="STRING" id="525909.Afer_1264"/>
<dbReference type="Gene3D" id="2.40.50.140">
    <property type="entry name" value="Nucleic acid-binding proteins"/>
    <property type="match status" value="1"/>
</dbReference>
<dbReference type="RefSeq" id="WP_015798681.1">
    <property type="nucleotide sequence ID" value="NC_013124.1"/>
</dbReference>
<dbReference type="AlphaFoldDB" id="C7LZN7"/>
<dbReference type="PANTHER" id="PTHR33991">
    <property type="entry name" value="DNA REPAIR PROTEIN RECO"/>
    <property type="match status" value="1"/>
</dbReference>
<dbReference type="Pfam" id="PF11967">
    <property type="entry name" value="RecO_N"/>
    <property type="match status" value="1"/>
</dbReference>
<dbReference type="InterPro" id="IPR022572">
    <property type="entry name" value="DNA_rep/recomb_RecO_N"/>
</dbReference>
<accession>C7LZN7</accession>